<dbReference type="EMBL" id="WSRP01000036">
    <property type="protein sequence ID" value="MVX57579.1"/>
    <property type="molecule type" value="Genomic_DNA"/>
</dbReference>
<dbReference type="PANTHER" id="PTHR36698">
    <property type="entry name" value="BLL5892 PROTEIN"/>
    <property type="match status" value="1"/>
</dbReference>
<feature type="coiled-coil region" evidence="1">
    <location>
        <begin position="240"/>
        <end position="283"/>
    </location>
</feature>
<dbReference type="AlphaFoldDB" id="A0A6L6YL99"/>
<dbReference type="RefSeq" id="WP_160335997.1">
    <property type="nucleotide sequence ID" value="NZ_WSRP01000036.1"/>
</dbReference>
<feature type="domain" description="Mce/MlaD" evidence="2">
    <location>
        <begin position="47"/>
        <end position="135"/>
    </location>
</feature>
<dbReference type="PANTHER" id="PTHR36698:SF3">
    <property type="entry name" value="ABC-TYPE TRANSPORT AUXILIARY LIPOPROTEIN COMPONENT DOMAIN-CONTAINING PROTEIN"/>
    <property type="match status" value="1"/>
</dbReference>
<comment type="caution">
    <text evidence="3">The sequence shown here is derived from an EMBL/GenBank/DDBJ whole genome shotgun (WGS) entry which is preliminary data.</text>
</comment>
<evidence type="ECO:0000313" key="4">
    <source>
        <dbReference type="Proteomes" id="UP000472580"/>
    </source>
</evidence>
<keyword evidence="4" id="KW-1185">Reference proteome</keyword>
<evidence type="ECO:0000259" key="2">
    <source>
        <dbReference type="Pfam" id="PF02470"/>
    </source>
</evidence>
<gene>
    <name evidence="3" type="ORF">E5987_10295</name>
</gene>
<organism evidence="3 4">
    <name type="scientific">Parasutterella muris</name>
    <dbReference type="NCBI Taxonomy" id="2565572"/>
    <lineage>
        <taxon>Bacteria</taxon>
        <taxon>Pseudomonadati</taxon>
        <taxon>Pseudomonadota</taxon>
        <taxon>Betaproteobacteria</taxon>
        <taxon>Burkholderiales</taxon>
        <taxon>Sutterellaceae</taxon>
        <taxon>Parasutterella</taxon>
    </lineage>
</organism>
<dbReference type="Pfam" id="PF02470">
    <property type="entry name" value="MlaD"/>
    <property type="match status" value="1"/>
</dbReference>
<dbReference type="Proteomes" id="UP000472580">
    <property type="component" value="Unassembled WGS sequence"/>
</dbReference>
<name>A0A6L6YL99_9BURK</name>
<dbReference type="InterPro" id="IPR003399">
    <property type="entry name" value="Mce/MlaD"/>
</dbReference>
<sequence>MNNRANYFRLGLFVLTAIVLAVLSIGVIVGPNLFRPQSHLETYFMFSISGLEVGSPVKFRGIPVGEVEEILLSSEAYPSNHQEILSEKNSVAVVRMKINLADEEVKKQLKEYISHGLRVQTQLAGITGSLYLSMEFLDSDKYPADRIKFSWTPKYLYIPSAPSLSNEIVENVKNFLASLDTLDLKGNLEGTLPVLQSLIGNLERIAKGLEPNLFNSLGDSLTQLFVNADHKIDEINVSHLNELIEQIRKSAASLDNLAKRTEAEKLVKNLSSLSQNLNNMIKTNSYDLALTLRNLNAIVENLKNLSSSIPNNPAGLLLSPKQAGNPLSNK</sequence>
<keyword evidence="1" id="KW-0175">Coiled coil</keyword>
<protein>
    <submittedName>
        <fullName evidence="3">MCE family protein</fullName>
    </submittedName>
</protein>
<dbReference type="OrthoDB" id="9806984at2"/>
<accession>A0A6L6YL99</accession>
<evidence type="ECO:0000256" key="1">
    <source>
        <dbReference type="SAM" id="Coils"/>
    </source>
</evidence>
<evidence type="ECO:0000313" key="3">
    <source>
        <dbReference type="EMBL" id="MVX57579.1"/>
    </source>
</evidence>
<reference evidence="3 4" key="1">
    <citation type="submission" date="2019-12" db="EMBL/GenBank/DDBJ databases">
        <title>Microbes associate with the intestines of laboratory mice.</title>
        <authorList>
            <person name="Navarre W."/>
            <person name="Wong E."/>
        </authorList>
    </citation>
    <scope>NUCLEOTIDE SEQUENCE [LARGE SCALE GENOMIC DNA]</scope>
    <source>
        <strain evidence="3 4">NM82_D38</strain>
    </source>
</reference>
<proteinExistence type="predicted"/>